<comment type="caution">
    <text evidence="2">The sequence shown here is derived from an EMBL/GenBank/DDBJ whole genome shotgun (WGS) entry which is preliminary data.</text>
</comment>
<dbReference type="SUPFAM" id="SSF51735">
    <property type="entry name" value="NAD(P)-binding Rossmann-fold domains"/>
    <property type="match status" value="1"/>
</dbReference>
<dbReference type="PANTHER" id="PTHR48079:SF6">
    <property type="entry name" value="NAD(P)-BINDING DOMAIN-CONTAINING PROTEIN-RELATED"/>
    <property type="match status" value="1"/>
</dbReference>
<sequence>MKIAVTGCGWYGLALAKVLLQQGHTVIGSKRDSAGCEQLEKEGIQAVALDLAAEVDALACAPLVDVDAMVVNIPPGLRRGDSDYLGRLQKLKQLMLPNRLKKLIFISTTGVYPNAGRVSEADAGVYSTGSETLLAAEALFLDAPELLSEEGQVSVLRFAGLVGPGRHPGRFLAGKTGITGGNQSVNLVHLEDCVAATCLLLDAGRIGSVYNLCTRDHLPKAQFYPLAAASLGLEPPQFGDDADTDKQVDGSHICRELNFDYRYKSLIDLLNFC</sequence>
<dbReference type="EMBL" id="JAKIKT010000007">
    <property type="protein sequence ID" value="MCL2915594.1"/>
    <property type="molecule type" value="Genomic_DNA"/>
</dbReference>
<gene>
    <name evidence="2" type="ORF">L2725_17705</name>
</gene>
<dbReference type="Proteomes" id="UP001202831">
    <property type="component" value="Unassembled WGS sequence"/>
</dbReference>
<keyword evidence="3" id="KW-1185">Reference proteome</keyword>
<protein>
    <submittedName>
        <fullName evidence="2">SDR family oxidoreductase</fullName>
    </submittedName>
</protein>
<dbReference type="InterPro" id="IPR001509">
    <property type="entry name" value="Epimerase_deHydtase"/>
</dbReference>
<organism evidence="2 3">
    <name type="scientific">Shewanella corallii</name>
    <dbReference type="NCBI Taxonomy" id="560080"/>
    <lineage>
        <taxon>Bacteria</taxon>
        <taxon>Pseudomonadati</taxon>
        <taxon>Pseudomonadota</taxon>
        <taxon>Gammaproteobacteria</taxon>
        <taxon>Alteromonadales</taxon>
        <taxon>Shewanellaceae</taxon>
        <taxon>Shewanella</taxon>
    </lineage>
</organism>
<name>A0ABT0NAU9_9GAMM</name>
<dbReference type="Pfam" id="PF01370">
    <property type="entry name" value="Epimerase"/>
    <property type="match status" value="1"/>
</dbReference>
<feature type="domain" description="NAD-dependent epimerase/dehydratase" evidence="1">
    <location>
        <begin position="3"/>
        <end position="213"/>
    </location>
</feature>
<dbReference type="RefSeq" id="WP_249250182.1">
    <property type="nucleotide sequence ID" value="NZ_JAKIKT010000007.1"/>
</dbReference>
<evidence type="ECO:0000259" key="1">
    <source>
        <dbReference type="Pfam" id="PF01370"/>
    </source>
</evidence>
<dbReference type="PANTHER" id="PTHR48079">
    <property type="entry name" value="PROTEIN YEEZ"/>
    <property type="match status" value="1"/>
</dbReference>
<reference evidence="2 3" key="1">
    <citation type="submission" date="2022-01" db="EMBL/GenBank/DDBJ databases">
        <title>Whole genome-based taxonomy of the Shewanellaceae.</title>
        <authorList>
            <person name="Martin-Rodriguez A.J."/>
        </authorList>
    </citation>
    <scope>NUCLEOTIDE SEQUENCE [LARGE SCALE GENOMIC DNA]</scope>
    <source>
        <strain evidence="2 3">DSM 21332</strain>
    </source>
</reference>
<dbReference type="InterPro" id="IPR051783">
    <property type="entry name" value="NAD(P)-dependent_oxidoreduct"/>
</dbReference>
<evidence type="ECO:0000313" key="3">
    <source>
        <dbReference type="Proteomes" id="UP001202831"/>
    </source>
</evidence>
<accession>A0ABT0NAU9</accession>
<dbReference type="InterPro" id="IPR036291">
    <property type="entry name" value="NAD(P)-bd_dom_sf"/>
</dbReference>
<dbReference type="Gene3D" id="3.40.50.720">
    <property type="entry name" value="NAD(P)-binding Rossmann-like Domain"/>
    <property type="match status" value="1"/>
</dbReference>
<proteinExistence type="predicted"/>
<dbReference type="CDD" id="cd05266">
    <property type="entry name" value="SDR_a4"/>
    <property type="match status" value="1"/>
</dbReference>
<evidence type="ECO:0000313" key="2">
    <source>
        <dbReference type="EMBL" id="MCL2915594.1"/>
    </source>
</evidence>